<evidence type="ECO:0000256" key="13">
    <source>
        <dbReference type="ARBA" id="ARBA00023268"/>
    </source>
</evidence>
<evidence type="ECO:0000256" key="14">
    <source>
        <dbReference type="ARBA" id="ARBA00025153"/>
    </source>
</evidence>
<comment type="function">
    <text evidence="17">Catalyzes the dehydration of the S-form of NAD(P)HX at the expense of ADP, which is converted to AMP. Together with NAD(P)HX epimerase, which catalyzes the epimerization of the S- and R-forms, the enzyme allows the repair of both epimers of NAD(P)HX, a damaged form of NAD(P)H that is a result of enzymatic or heat-dependent hydration.</text>
</comment>
<proteinExistence type="inferred from homology"/>
<protein>
    <recommendedName>
        <fullName evidence="19">Bifunctional NAD(P)H-hydrate repair enzyme</fullName>
    </recommendedName>
    <alternativeName>
        <fullName evidence="19">Nicotinamide nucleotide repair protein</fullName>
    </alternativeName>
    <domain>
        <recommendedName>
            <fullName evidence="19">ADP-dependent (S)-NAD(P)H-hydrate dehydratase</fullName>
            <ecNumber evidence="19">4.2.1.136</ecNumber>
        </recommendedName>
        <alternativeName>
            <fullName evidence="19">ADP-dependent NAD(P)HX dehydratase</fullName>
        </alternativeName>
    </domain>
    <domain>
        <recommendedName>
            <fullName evidence="19">NAD(P)H-hydrate epimerase</fullName>
            <ecNumber evidence="19">5.1.99.6</ecNumber>
        </recommendedName>
    </domain>
</protein>
<dbReference type="Gene3D" id="3.40.50.10260">
    <property type="entry name" value="YjeF N-terminal domain"/>
    <property type="match status" value="1"/>
</dbReference>
<feature type="binding site" evidence="17">
    <location>
        <position position="443"/>
    </location>
    <ligand>
        <name>(6S)-NADPHX</name>
        <dbReference type="ChEBI" id="CHEBI:64076"/>
    </ligand>
</feature>
<evidence type="ECO:0000256" key="16">
    <source>
        <dbReference type="ARBA" id="ARBA00049209"/>
    </source>
</evidence>
<dbReference type="NCBIfam" id="TIGR00196">
    <property type="entry name" value="yjeF_cterm"/>
    <property type="match status" value="1"/>
</dbReference>
<keyword evidence="12 17" id="KW-0456">Lyase</keyword>
<dbReference type="InterPro" id="IPR000631">
    <property type="entry name" value="CARKD"/>
</dbReference>
<evidence type="ECO:0000256" key="5">
    <source>
        <dbReference type="ARBA" id="ARBA00022723"/>
    </source>
</evidence>
<dbReference type="SUPFAM" id="SSF53613">
    <property type="entry name" value="Ribokinase-like"/>
    <property type="match status" value="1"/>
</dbReference>
<keyword evidence="6 17" id="KW-0547">Nucleotide-binding</keyword>
<comment type="catalytic activity">
    <reaction evidence="2 18 19">
        <text>(6R)-NADPHX = (6S)-NADPHX</text>
        <dbReference type="Rhea" id="RHEA:32227"/>
        <dbReference type="ChEBI" id="CHEBI:64076"/>
        <dbReference type="ChEBI" id="CHEBI:64077"/>
        <dbReference type="EC" id="5.1.99.6"/>
    </reaction>
</comment>
<evidence type="ECO:0000313" key="23">
    <source>
        <dbReference type="Proteomes" id="UP000730739"/>
    </source>
</evidence>
<dbReference type="InterPro" id="IPR036652">
    <property type="entry name" value="YjeF_N_dom_sf"/>
</dbReference>
<comment type="similarity">
    <text evidence="3 19">In the N-terminal section; belongs to the NnrE/AIBP family.</text>
</comment>
<evidence type="ECO:0000256" key="4">
    <source>
        <dbReference type="ARBA" id="ARBA00009524"/>
    </source>
</evidence>
<comment type="function">
    <text evidence="14 19">Bifunctional enzyme that catalyzes the epimerization of the S- and R-forms of NAD(P)HX and the dehydration of the S-form of NAD(P)HX at the expense of ADP, which is converted to AMP. This allows the repair of both epimers of NAD(P)HX, a damaged form of NAD(P)H that is a result of enzymatic or heat-dependent hydration.</text>
</comment>
<evidence type="ECO:0000259" key="21">
    <source>
        <dbReference type="PROSITE" id="PS51385"/>
    </source>
</evidence>
<comment type="caution">
    <text evidence="18">Lacks conserved residue(s) required for the propagation of feature annotation.</text>
</comment>
<feature type="binding site" evidence="18">
    <location>
        <position position="162"/>
    </location>
    <ligand>
        <name>K(+)</name>
        <dbReference type="ChEBI" id="CHEBI:29103"/>
    </ligand>
</feature>
<feature type="binding site" evidence="17">
    <location>
        <begin position="413"/>
        <end position="417"/>
    </location>
    <ligand>
        <name>AMP</name>
        <dbReference type="ChEBI" id="CHEBI:456215"/>
    </ligand>
</feature>
<feature type="domain" description="YjeF N-terminal" evidence="21">
    <location>
        <begin position="18"/>
        <end position="216"/>
    </location>
</feature>
<gene>
    <name evidence="18" type="primary">nnrE</name>
    <name evidence="17" type="synonym">nnrD</name>
    <name evidence="22" type="ORF">J2Z31_004707</name>
</gene>
<evidence type="ECO:0000256" key="18">
    <source>
        <dbReference type="HAMAP-Rule" id="MF_01966"/>
    </source>
</evidence>
<dbReference type="PANTHER" id="PTHR12592">
    <property type="entry name" value="ATP-DEPENDENT (S)-NAD(P)H-HYDRATE DEHYDRATASE FAMILY MEMBER"/>
    <property type="match status" value="1"/>
</dbReference>
<reference evidence="22 23" key="1">
    <citation type="submission" date="2021-03" db="EMBL/GenBank/DDBJ databases">
        <title>Genomic Encyclopedia of Type Strains, Phase IV (KMG-IV): sequencing the most valuable type-strain genomes for metagenomic binning, comparative biology and taxonomic classification.</title>
        <authorList>
            <person name="Goeker M."/>
        </authorList>
    </citation>
    <scope>NUCLEOTIDE SEQUENCE [LARGE SCALE GENOMIC DNA]</scope>
    <source>
        <strain evidence="22 23">DSM 13372</strain>
    </source>
</reference>
<dbReference type="PROSITE" id="PS01050">
    <property type="entry name" value="YJEF_C_2"/>
    <property type="match status" value="1"/>
</dbReference>
<comment type="similarity">
    <text evidence="4 19">In the C-terminal section; belongs to the NnrD/CARKD family.</text>
</comment>
<feature type="binding site" evidence="18">
    <location>
        <begin position="130"/>
        <end position="136"/>
    </location>
    <ligand>
        <name>(6S)-NADPHX</name>
        <dbReference type="ChEBI" id="CHEBI:64076"/>
    </ligand>
</feature>
<organism evidence="22 23">
    <name type="scientific">Sinorhizobium kostiense</name>
    <dbReference type="NCBI Taxonomy" id="76747"/>
    <lineage>
        <taxon>Bacteria</taxon>
        <taxon>Pseudomonadati</taxon>
        <taxon>Pseudomonadota</taxon>
        <taxon>Alphaproteobacteria</taxon>
        <taxon>Hyphomicrobiales</taxon>
        <taxon>Rhizobiaceae</taxon>
        <taxon>Sinorhizobium/Ensifer group</taxon>
        <taxon>Sinorhizobium</taxon>
    </lineage>
</organism>
<evidence type="ECO:0000313" key="22">
    <source>
        <dbReference type="EMBL" id="MBP2238180.1"/>
    </source>
</evidence>
<feature type="binding site" evidence="18">
    <location>
        <position position="66"/>
    </location>
    <ligand>
        <name>K(+)</name>
        <dbReference type="ChEBI" id="CHEBI:29103"/>
    </ligand>
</feature>
<evidence type="ECO:0000256" key="17">
    <source>
        <dbReference type="HAMAP-Rule" id="MF_01965"/>
    </source>
</evidence>
<comment type="catalytic activity">
    <reaction evidence="1 18 19">
        <text>(6R)-NADHX = (6S)-NADHX</text>
        <dbReference type="Rhea" id="RHEA:32215"/>
        <dbReference type="ChEBI" id="CHEBI:64074"/>
        <dbReference type="ChEBI" id="CHEBI:64075"/>
        <dbReference type="EC" id="5.1.99.6"/>
    </reaction>
</comment>
<keyword evidence="9 18" id="KW-0630">Potassium</keyword>
<feature type="binding site" evidence="17">
    <location>
        <position position="261"/>
    </location>
    <ligand>
        <name>(6S)-NADPHX</name>
        <dbReference type="ChEBI" id="CHEBI:64076"/>
    </ligand>
</feature>
<keyword evidence="10 17" id="KW-0520">NAD</keyword>
<name>A0ABS4R5K4_9HYPH</name>
<evidence type="ECO:0000256" key="10">
    <source>
        <dbReference type="ARBA" id="ARBA00023027"/>
    </source>
</evidence>
<accession>A0ABS4R5K4</accession>
<evidence type="ECO:0000256" key="6">
    <source>
        <dbReference type="ARBA" id="ARBA00022741"/>
    </source>
</evidence>
<feature type="domain" description="YjeF C-terminal" evidence="20">
    <location>
        <begin position="226"/>
        <end position="497"/>
    </location>
</feature>
<dbReference type="NCBIfam" id="TIGR00197">
    <property type="entry name" value="yjeF_nterm"/>
    <property type="match status" value="1"/>
</dbReference>
<keyword evidence="11 18" id="KW-0413">Isomerase</keyword>
<comment type="cofactor">
    <cofactor evidence="17">
        <name>Mg(2+)</name>
        <dbReference type="ChEBI" id="CHEBI:18420"/>
    </cofactor>
</comment>
<evidence type="ECO:0000256" key="2">
    <source>
        <dbReference type="ARBA" id="ARBA00000909"/>
    </source>
</evidence>
<dbReference type="CDD" id="cd01171">
    <property type="entry name" value="YXKO-related"/>
    <property type="match status" value="1"/>
</dbReference>
<keyword evidence="8 17" id="KW-0521">NADP</keyword>
<evidence type="ECO:0000256" key="11">
    <source>
        <dbReference type="ARBA" id="ARBA00023235"/>
    </source>
</evidence>
<keyword evidence="7 17" id="KW-0067">ATP-binding</keyword>
<comment type="catalytic activity">
    <reaction evidence="15 17 19">
        <text>(6S)-NADHX + ADP = AMP + phosphate + NADH + H(+)</text>
        <dbReference type="Rhea" id="RHEA:32223"/>
        <dbReference type="ChEBI" id="CHEBI:15378"/>
        <dbReference type="ChEBI" id="CHEBI:43474"/>
        <dbReference type="ChEBI" id="CHEBI:57945"/>
        <dbReference type="ChEBI" id="CHEBI:64074"/>
        <dbReference type="ChEBI" id="CHEBI:456215"/>
        <dbReference type="ChEBI" id="CHEBI:456216"/>
        <dbReference type="EC" id="4.2.1.136"/>
    </reaction>
</comment>
<dbReference type="EC" id="5.1.99.6" evidence="19"/>
<comment type="subunit">
    <text evidence="17">Homotetramer.</text>
</comment>
<comment type="caution">
    <text evidence="22">The sequence shown here is derived from an EMBL/GenBank/DDBJ whole genome shotgun (WGS) entry which is preliminary data.</text>
</comment>
<feature type="binding site" evidence="17">
    <location>
        <position position="376"/>
    </location>
    <ligand>
        <name>(6S)-NADPHX</name>
        <dbReference type="ChEBI" id="CHEBI:64076"/>
    </ligand>
</feature>
<comment type="cofactor">
    <cofactor evidence="18 19">
        <name>K(+)</name>
        <dbReference type="ChEBI" id="CHEBI:29103"/>
    </cofactor>
    <text evidence="18 19">Binds 1 potassium ion per subunit.</text>
</comment>
<evidence type="ECO:0000256" key="7">
    <source>
        <dbReference type="ARBA" id="ARBA00022840"/>
    </source>
</evidence>
<dbReference type="InterPro" id="IPR004443">
    <property type="entry name" value="YjeF_N_dom"/>
</dbReference>
<evidence type="ECO:0000256" key="19">
    <source>
        <dbReference type="PIRNR" id="PIRNR017184"/>
    </source>
</evidence>
<dbReference type="RefSeq" id="WP_209604960.1">
    <property type="nucleotide sequence ID" value="NZ_JAGILA010000007.1"/>
</dbReference>
<dbReference type="Gene3D" id="3.40.1190.20">
    <property type="match status" value="1"/>
</dbReference>
<comment type="catalytic activity">
    <reaction evidence="16 17 19">
        <text>(6S)-NADPHX + ADP = AMP + phosphate + NADPH + H(+)</text>
        <dbReference type="Rhea" id="RHEA:32235"/>
        <dbReference type="ChEBI" id="CHEBI:15378"/>
        <dbReference type="ChEBI" id="CHEBI:43474"/>
        <dbReference type="ChEBI" id="CHEBI:57783"/>
        <dbReference type="ChEBI" id="CHEBI:64076"/>
        <dbReference type="ChEBI" id="CHEBI:456215"/>
        <dbReference type="ChEBI" id="CHEBI:456216"/>
        <dbReference type="EC" id="4.2.1.136"/>
    </reaction>
</comment>
<sequence>MPNALHDMRNLLVTPPEMQAVDKDAAGSGIDSFSLMRSAGMAVSAAALRLFPSAARFVVFCGPGNNGGDGYVAAAALTASGANVALYALGDTGKLKGDAARAHAAYGREAISIELYEPQSQDVIIDALFGAGLARELPDQAQEIVGRVDQAGLPVVAVDLPSGIDGRTGEIRGASFTAVHTVTFMAAKPGHVLMPGRGRCGTLEVFDIGIPARLVAARAGGLGINVPAVWRQCAAGLDPATHKFKRGHLAVFSGGPTSTGAARLSAAAGLRAGAGLVTLASPTEAIPVNAAHLTAVMLKEIGNAADLAEWLKDSRLNAFVLGPGFGIGEKARDFALMLCERALVLDADGLTSFKERRSELFDRIAASGGQVVMTPHEGEFQRLFPEIAADGKLSKIEKAQAAAKLSHAVILSKGPDTVIAAPSGRAVVNVNAPPWLATAGSGDVLAGIIGAHLAQGMPAFEAAAAAAWRHGEAGRRTGRSATAEMLVENIAPLPEESAS</sequence>
<dbReference type="EMBL" id="JAGILA010000007">
    <property type="protein sequence ID" value="MBP2238180.1"/>
    <property type="molecule type" value="Genomic_DNA"/>
</dbReference>
<feature type="binding site" evidence="18">
    <location>
        <begin position="65"/>
        <end position="69"/>
    </location>
    <ligand>
        <name>(6S)-NADPHX</name>
        <dbReference type="ChEBI" id="CHEBI:64076"/>
    </ligand>
</feature>
<dbReference type="InterPro" id="IPR029056">
    <property type="entry name" value="Ribokinase-like"/>
</dbReference>
<evidence type="ECO:0000256" key="9">
    <source>
        <dbReference type="ARBA" id="ARBA00022958"/>
    </source>
</evidence>
<feature type="binding site" evidence="17">
    <location>
        <position position="324"/>
    </location>
    <ligand>
        <name>(6S)-NADPHX</name>
        <dbReference type="ChEBI" id="CHEBI:64076"/>
    </ligand>
</feature>
<dbReference type="EC" id="4.2.1.136" evidence="19"/>
<dbReference type="Pfam" id="PF03853">
    <property type="entry name" value="YjeF_N"/>
    <property type="match status" value="1"/>
</dbReference>
<keyword evidence="23" id="KW-1185">Reference proteome</keyword>
<evidence type="ECO:0000256" key="12">
    <source>
        <dbReference type="ARBA" id="ARBA00023239"/>
    </source>
</evidence>
<evidence type="ECO:0000256" key="15">
    <source>
        <dbReference type="ARBA" id="ARBA00048238"/>
    </source>
</evidence>
<feature type="binding site" evidence="18">
    <location>
        <position position="126"/>
    </location>
    <ligand>
        <name>K(+)</name>
        <dbReference type="ChEBI" id="CHEBI:29103"/>
    </ligand>
</feature>
<evidence type="ECO:0000256" key="1">
    <source>
        <dbReference type="ARBA" id="ARBA00000013"/>
    </source>
</evidence>
<dbReference type="InterPro" id="IPR017953">
    <property type="entry name" value="Carbohydrate_kinase_pred_CS"/>
</dbReference>
<keyword evidence="5 18" id="KW-0479">Metal-binding</keyword>
<feature type="binding site" evidence="18">
    <location>
        <position position="159"/>
    </location>
    <ligand>
        <name>(6S)-NADPHX</name>
        <dbReference type="ChEBI" id="CHEBI:64076"/>
    </ligand>
</feature>
<dbReference type="PIRSF" id="PIRSF017184">
    <property type="entry name" value="Nnr"/>
    <property type="match status" value="1"/>
</dbReference>
<dbReference type="PROSITE" id="PS51383">
    <property type="entry name" value="YJEF_C_3"/>
    <property type="match status" value="1"/>
</dbReference>
<dbReference type="HAMAP" id="MF_01965">
    <property type="entry name" value="NADHX_dehydratase"/>
    <property type="match status" value="1"/>
</dbReference>
<comment type="similarity">
    <text evidence="17">Belongs to the NnrD/CARKD family.</text>
</comment>
<keyword evidence="13" id="KW-0511">Multifunctional enzyme</keyword>
<dbReference type="Pfam" id="PF01256">
    <property type="entry name" value="Carb_kinase"/>
    <property type="match status" value="1"/>
</dbReference>
<dbReference type="InterPro" id="IPR030677">
    <property type="entry name" value="Nnr"/>
</dbReference>
<dbReference type="PANTHER" id="PTHR12592:SF0">
    <property type="entry name" value="ATP-DEPENDENT (S)-NAD(P)H-HYDRATE DEHYDRATASE"/>
    <property type="match status" value="1"/>
</dbReference>
<dbReference type="PROSITE" id="PS51385">
    <property type="entry name" value="YJEF_N"/>
    <property type="match status" value="1"/>
</dbReference>
<feature type="binding site" evidence="17">
    <location>
        <position position="442"/>
    </location>
    <ligand>
        <name>AMP</name>
        <dbReference type="ChEBI" id="CHEBI:456215"/>
    </ligand>
</feature>
<dbReference type="Proteomes" id="UP000730739">
    <property type="component" value="Unassembled WGS sequence"/>
</dbReference>
<comment type="similarity">
    <text evidence="18">Belongs to the NnrE/AIBP family.</text>
</comment>
<evidence type="ECO:0000259" key="20">
    <source>
        <dbReference type="PROSITE" id="PS51383"/>
    </source>
</evidence>
<dbReference type="HAMAP" id="MF_01966">
    <property type="entry name" value="NADHX_epimerase"/>
    <property type="match status" value="1"/>
</dbReference>
<comment type="function">
    <text evidence="18">Catalyzes the epimerization of the S- and R-forms of NAD(P)HX, a damaged form of NAD(P)H that is a result of enzymatic or heat-dependent hydration. This is a prerequisite for the S-specific NAD(P)H-hydrate dehydratase to allow the repair of both epimers of NAD(P)HX.</text>
</comment>
<evidence type="ECO:0000256" key="8">
    <source>
        <dbReference type="ARBA" id="ARBA00022857"/>
    </source>
</evidence>
<dbReference type="SUPFAM" id="SSF64153">
    <property type="entry name" value="YjeF N-terminal domain-like"/>
    <property type="match status" value="1"/>
</dbReference>
<evidence type="ECO:0000256" key="3">
    <source>
        <dbReference type="ARBA" id="ARBA00006001"/>
    </source>
</evidence>